<evidence type="ECO:0000256" key="4">
    <source>
        <dbReference type="ARBA" id="ARBA00019595"/>
    </source>
</evidence>
<reference evidence="8 9" key="1">
    <citation type="submission" date="2018-06" db="EMBL/GenBank/DDBJ databases">
        <authorList>
            <consortium name="Pathogen Informatics"/>
            <person name="Doyle S."/>
        </authorList>
    </citation>
    <scope>NUCLEOTIDE SEQUENCE [LARGE SCALE GENOMIC DNA]</scope>
    <source>
        <strain evidence="8 9">NCTC10359</strain>
    </source>
</reference>
<name>A0A378TSK6_MORLA</name>
<accession>A0A378TSK6</accession>
<evidence type="ECO:0000256" key="2">
    <source>
        <dbReference type="ARBA" id="ARBA00001997"/>
    </source>
</evidence>
<dbReference type="PANTHER" id="PTHR21047">
    <property type="entry name" value="DTDP-6-DEOXY-D-GLUCOSE-3,5 EPIMERASE"/>
    <property type="match status" value="1"/>
</dbReference>
<dbReference type="UniPathway" id="UPA00124"/>
<dbReference type="NCBIfam" id="TIGR01221">
    <property type="entry name" value="rmlC"/>
    <property type="match status" value="1"/>
</dbReference>
<comment type="similarity">
    <text evidence="7">Belongs to the dTDP-4-dehydrorhamnose 3,5-epimerase family.</text>
</comment>
<protein>
    <recommendedName>
        <fullName evidence="4 7">dTDP-4-dehydrorhamnose 3,5-epimerase</fullName>
        <ecNumber evidence="3 7">5.1.3.13</ecNumber>
    </recommendedName>
    <alternativeName>
        <fullName evidence="7">Thymidine diphospho-4-keto-rhamnose 3,5-epimerase</fullName>
    </alternativeName>
</protein>
<dbReference type="InterPro" id="IPR014710">
    <property type="entry name" value="RmlC-like_jellyroll"/>
</dbReference>
<gene>
    <name evidence="8" type="primary">rmlC</name>
    <name evidence="8" type="ORF">NCTC10359_01315</name>
</gene>
<evidence type="ECO:0000313" key="9">
    <source>
        <dbReference type="Proteomes" id="UP000254437"/>
    </source>
</evidence>
<comment type="function">
    <text evidence="2 7">Catalyzes the epimerization of the C3' and C5'positions of dTDP-6-deoxy-D-xylo-4-hexulose, forming dTDP-6-deoxy-L-lyxo-4-hexulose.</text>
</comment>
<sequence length="181" mass="20724">MEYQKLAIPDVVLLTPKVFGDERGFFMETFRQSEFEKHCGNYQFVQDNHSSSTKGILRGLHYQHQKPQGKLVRVVKGEVFDVAVDMRQSSPTFGKWVGEYLSADNKRMLWVPPGFAHGFLVTSESAEFVYKCTDYYNPGDEYSLLWNDGTVGIEWPNIDAPISLSIKDKEGLIFEQAPKFI</sequence>
<evidence type="ECO:0000256" key="6">
    <source>
        <dbReference type="PIRSR" id="PIRSR600888-3"/>
    </source>
</evidence>
<dbReference type="Gene3D" id="2.60.120.10">
    <property type="entry name" value="Jelly Rolls"/>
    <property type="match status" value="1"/>
</dbReference>
<dbReference type="Pfam" id="PF00908">
    <property type="entry name" value="dTDP_sugar_isom"/>
    <property type="match status" value="1"/>
</dbReference>
<dbReference type="InterPro" id="IPR000888">
    <property type="entry name" value="RmlC-like"/>
</dbReference>
<dbReference type="GO" id="GO:0000271">
    <property type="term" value="P:polysaccharide biosynthetic process"/>
    <property type="evidence" value="ECO:0007669"/>
    <property type="project" value="TreeGrafter"/>
</dbReference>
<evidence type="ECO:0000313" key="8">
    <source>
        <dbReference type="EMBL" id="STZ62910.1"/>
    </source>
</evidence>
<evidence type="ECO:0000256" key="1">
    <source>
        <dbReference type="ARBA" id="ARBA00001298"/>
    </source>
</evidence>
<dbReference type="GO" id="GO:0005829">
    <property type="term" value="C:cytosol"/>
    <property type="evidence" value="ECO:0007669"/>
    <property type="project" value="TreeGrafter"/>
</dbReference>
<dbReference type="Proteomes" id="UP000254437">
    <property type="component" value="Unassembled WGS sequence"/>
</dbReference>
<evidence type="ECO:0000256" key="5">
    <source>
        <dbReference type="PIRSR" id="PIRSR600888-1"/>
    </source>
</evidence>
<evidence type="ECO:0000256" key="3">
    <source>
        <dbReference type="ARBA" id="ARBA00012098"/>
    </source>
</evidence>
<feature type="active site" description="Proton acceptor" evidence="5">
    <location>
        <position position="61"/>
    </location>
</feature>
<organism evidence="8 9">
    <name type="scientific">Moraxella lacunata</name>
    <dbReference type="NCBI Taxonomy" id="477"/>
    <lineage>
        <taxon>Bacteria</taxon>
        <taxon>Pseudomonadati</taxon>
        <taxon>Pseudomonadota</taxon>
        <taxon>Gammaproteobacteria</taxon>
        <taxon>Moraxellales</taxon>
        <taxon>Moraxellaceae</taxon>
        <taxon>Moraxella</taxon>
    </lineage>
</organism>
<dbReference type="RefSeq" id="WP_115006741.1">
    <property type="nucleotide sequence ID" value="NZ_UGQU01000002.1"/>
</dbReference>
<dbReference type="SUPFAM" id="SSF51182">
    <property type="entry name" value="RmlC-like cupins"/>
    <property type="match status" value="1"/>
</dbReference>
<comment type="subunit">
    <text evidence="7">Homodimer.</text>
</comment>
<feature type="site" description="Participates in a stacking interaction with the thymidine ring of dTDP-4-oxo-6-deoxyglucose" evidence="6">
    <location>
        <position position="136"/>
    </location>
</feature>
<dbReference type="EMBL" id="UGQU01000002">
    <property type="protein sequence ID" value="STZ62910.1"/>
    <property type="molecule type" value="Genomic_DNA"/>
</dbReference>
<dbReference type="InterPro" id="IPR011051">
    <property type="entry name" value="RmlC_Cupin_sf"/>
</dbReference>
<dbReference type="PANTHER" id="PTHR21047:SF2">
    <property type="entry name" value="THYMIDINE DIPHOSPHO-4-KETO-RHAMNOSE 3,5-EPIMERASE"/>
    <property type="match status" value="1"/>
</dbReference>
<keyword evidence="7 8" id="KW-0413">Isomerase</keyword>
<comment type="pathway">
    <text evidence="7">Carbohydrate biosynthesis; dTDP-L-rhamnose biosynthesis.</text>
</comment>
<dbReference type="AlphaFoldDB" id="A0A378TSK6"/>
<feature type="active site" description="Proton donor" evidence="5">
    <location>
        <position position="130"/>
    </location>
</feature>
<dbReference type="EC" id="5.1.3.13" evidence="3 7"/>
<dbReference type="CDD" id="cd00438">
    <property type="entry name" value="cupin_RmlC"/>
    <property type="match status" value="1"/>
</dbReference>
<dbReference type="GO" id="GO:0019305">
    <property type="term" value="P:dTDP-rhamnose biosynthetic process"/>
    <property type="evidence" value="ECO:0007669"/>
    <property type="project" value="UniProtKB-UniRule"/>
</dbReference>
<dbReference type="GO" id="GO:0008830">
    <property type="term" value="F:dTDP-4-dehydrorhamnose 3,5-epimerase activity"/>
    <property type="evidence" value="ECO:0007669"/>
    <property type="project" value="UniProtKB-UniRule"/>
</dbReference>
<evidence type="ECO:0000256" key="7">
    <source>
        <dbReference type="RuleBase" id="RU364069"/>
    </source>
</evidence>
<comment type="catalytic activity">
    <reaction evidence="1 7">
        <text>dTDP-4-dehydro-6-deoxy-alpha-D-glucose = dTDP-4-dehydro-beta-L-rhamnose</text>
        <dbReference type="Rhea" id="RHEA:16969"/>
        <dbReference type="ChEBI" id="CHEBI:57649"/>
        <dbReference type="ChEBI" id="CHEBI:62830"/>
        <dbReference type="EC" id="5.1.3.13"/>
    </reaction>
</comment>
<proteinExistence type="inferred from homology"/>